<dbReference type="InterPro" id="IPR017853">
    <property type="entry name" value="GH"/>
</dbReference>
<evidence type="ECO:0000259" key="5">
    <source>
        <dbReference type="Pfam" id="PF00150"/>
    </source>
</evidence>
<feature type="chain" id="PRO_5046326708" evidence="4">
    <location>
        <begin position="39"/>
        <end position="364"/>
    </location>
</feature>
<dbReference type="GO" id="GO:0016787">
    <property type="term" value="F:hydrolase activity"/>
    <property type="evidence" value="ECO:0007669"/>
    <property type="project" value="UniProtKB-KW"/>
</dbReference>
<protein>
    <submittedName>
        <fullName evidence="6">Glycoside hydrolase family 5 protein</fullName>
    </submittedName>
</protein>
<dbReference type="PROSITE" id="PS00659">
    <property type="entry name" value="GLYCOSYL_HYDROL_F5"/>
    <property type="match status" value="1"/>
</dbReference>
<feature type="signal peptide" evidence="4">
    <location>
        <begin position="1"/>
        <end position="38"/>
    </location>
</feature>
<keyword evidence="1 3" id="KW-0378">Hydrolase</keyword>
<evidence type="ECO:0000313" key="7">
    <source>
        <dbReference type="Proteomes" id="UP000308530"/>
    </source>
</evidence>
<evidence type="ECO:0000256" key="4">
    <source>
        <dbReference type="SAM" id="SignalP"/>
    </source>
</evidence>
<sequence>MPSHLDVCPRDTSTLTAVARLLAASCVALSLVSSPALANGGCLRGVNLAGAEFGEIRGTYGQDYIYPSVETIDYFAAKGFTSVRLPFRWERLQPVLNQPFDEDELRRLKDTVKAMRDIDIRVVLDPHNYARYDQQVIGSEAVPHAAFGDFWRRLASEFAEDGNVIFGLMNEPFDMPTEQWLTATNVAIAEIRTVGAGNLILVPGNAWSGAHSWMGEGYGGANGVVMLGVVDPADNYAYEVHQYFDDDFSGTKNNCSRASDAIAAVTNFTSWLRANGARGYLGEFGVPAEPSCIEALEDMVSVVETNRDVWIGWAYWAGGDWWPETEELNIQPTAAGDRPQLNGLVAALNDVSEAASSCHALERF</sequence>
<keyword evidence="4" id="KW-0732">Signal</keyword>
<dbReference type="Pfam" id="PF00150">
    <property type="entry name" value="Cellulase"/>
    <property type="match status" value="1"/>
</dbReference>
<dbReference type="Proteomes" id="UP000308530">
    <property type="component" value="Chromosome"/>
</dbReference>
<dbReference type="EMBL" id="CP058350">
    <property type="protein sequence ID" value="QLF68213.1"/>
    <property type="molecule type" value="Genomic_DNA"/>
</dbReference>
<dbReference type="PANTHER" id="PTHR34142:SF1">
    <property type="entry name" value="GLYCOSIDE HYDROLASE FAMILY 5 DOMAIN-CONTAINING PROTEIN"/>
    <property type="match status" value="1"/>
</dbReference>
<evidence type="ECO:0000256" key="2">
    <source>
        <dbReference type="ARBA" id="ARBA00023295"/>
    </source>
</evidence>
<dbReference type="RefSeq" id="WP_138288889.1">
    <property type="nucleotide sequence ID" value="NZ_CP058350.1"/>
</dbReference>
<comment type="similarity">
    <text evidence="3">Belongs to the glycosyl hydrolase 5 (cellulase A) family.</text>
</comment>
<keyword evidence="7" id="KW-1185">Reference proteome</keyword>
<dbReference type="InterPro" id="IPR001547">
    <property type="entry name" value="Glyco_hydro_5"/>
</dbReference>
<evidence type="ECO:0000256" key="3">
    <source>
        <dbReference type="RuleBase" id="RU361153"/>
    </source>
</evidence>
<organism evidence="6 7">
    <name type="scientific">Peteryoungia desertarenae</name>
    <dbReference type="NCBI Taxonomy" id="1813451"/>
    <lineage>
        <taxon>Bacteria</taxon>
        <taxon>Pseudomonadati</taxon>
        <taxon>Pseudomonadota</taxon>
        <taxon>Alphaproteobacteria</taxon>
        <taxon>Hyphomicrobiales</taxon>
        <taxon>Rhizobiaceae</taxon>
        <taxon>Peteryoungia</taxon>
    </lineage>
</organism>
<dbReference type="SUPFAM" id="SSF51445">
    <property type="entry name" value="(Trans)glycosidases"/>
    <property type="match status" value="1"/>
</dbReference>
<gene>
    <name evidence="6" type="ORF">FE840_000830</name>
</gene>
<evidence type="ECO:0000313" key="6">
    <source>
        <dbReference type="EMBL" id="QLF68213.1"/>
    </source>
</evidence>
<feature type="domain" description="Glycoside hydrolase family 5" evidence="5">
    <location>
        <begin position="55"/>
        <end position="317"/>
    </location>
</feature>
<evidence type="ECO:0000256" key="1">
    <source>
        <dbReference type="ARBA" id="ARBA00022801"/>
    </source>
</evidence>
<dbReference type="PANTHER" id="PTHR34142">
    <property type="entry name" value="ENDO-BETA-1,4-GLUCANASE A"/>
    <property type="match status" value="1"/>
</dbReference>
<proteinExistence type="inferred from homology"/>
<accession>A0ABX6QI62</accession>
<reference evidence="6 7" key="1">
    <citation type="submission" date="2020-06" db="EMBL/GenBank/DDBJ databases">
        <title>Genome sequence of Rhizobium sp strain ADMK78.</title>
        <authorList>
            <person name="Rahi P."/>
        </authorList>
    </citation>
    <scope>NUCLEOTIDE SEQUENCE [LARGE SCALE GENOMIC DNA]</scope>
    <source>
        <strain evidence="6 7">ADMK78</strain>
    </source>
</reference>
<dbReference type="Gene3D" id="3.20.20.80">
    <property type="entry name" value="Glycosidases"/>
    <property type="match status" value="1"/>
</dbReference>
<keyword evidence="2 3" id="KW-0326">Glycosidase</keyword>
<name>A0ABX6QI62_9HYPH</name>
<dbReference type="InterPro" id="IPR018087">
    <property type="entry name" value="Glyco_hydro_5_CS"/>
</dbReference>